<dbReference type="EMBL" id="CAJOBI010154885">
    <property type="protein sequence ID" value="CAF4827252.1"/>
    <property type="molecule type" value="Genomic_DNA"/>
</dbReference>
<comment type="caution">
    <text evidence="2">The sequence shown here is derived from an EMBL/GenBank/DDBJ whole genome shotgun (WGS) entry which is preliminary data.</text>
</comment>
<organism evidence="2 3">
    <name type="scientific">Rotaria magnacalcarata</name>
    <dbReference type="NCBI Taxonomy" id="392030"/>
    <lineage>
        <taxon>Eukaryota</taxon>
        <taxon>Metazoa</taxon>
        <taxon>Spiralia</taxon>
        <taxon>Gnathifera</taxon>
        <taxon>Rotifera</taxon>
        <taxon>Eurotatoria</taxon>
        <taxon>Bdelloidea</taxon>
        <taxon>Philodinida</taxon>
        <taxon>Philodinidae</taxon>
        <taxon>Rotaria</taxon>
    </lineage>
</organism>
<dbReference type="Gene3D" id="1.20.1050.10">
    <property type="match status" value="1"/>
</dbReference>
<evidence type="ECO:0000313" key="2">
    <source>
        <dbReference type="EMBL" id="CAF4827252.1"/>
    </source>
</evidence>
<feature type="non-terminal residue" evidence="2">
    <location>
        <position position="1"/>
    </location>
</feature>
<dbReference type="Proteomes" id="UP000676336">
    <property type="component" value="Unassembled WGS sequence"/>
</dbReference>
<reference evidence="2" key="1">
    <citation type="submission" date="2021-02" db="EMBL/GenBank/DDBJ databases">
        <authorList>
            <person name="Nowell W R."/>
        </authorList>
    </citation>
    <scope>NUCLEOTIDE SEQUENCE</scope>
</reference>
<evidence type="ECO:0000313" key="1">
    <source>
        <dbReference type="EMBL" id="CAF4651846.1"/>
    </source>
</evidence>
<protein>
    <submittedName>
        <fullName evidence="2">Uncharacterized protein</fullName>
    </submittedName>
</protein>
<sequence>MRGGEPDMNKVAQLRGQLSEVLGVYEKILSKQSYIGGEVAEILFL</sequence>
<gene>
    <name evidence="1" type="ORF">GIL414_LOCUS41092</name>
    <name evidence="2" type="ORF">SMN809_LOCUS48308</name>
</gene>
<dbReference type="Proteomes" id="UP000681720">
    <property type="component" value="Unassembled WGS sequence"/>
</dbReference>
<evidence type="ECO:0000313" key="3">
    <source>
        <dbReference type="Proteomes" id="UP000676336"/>
    </source>
</evidence>
<dbReference type="EMBL" id="CAJOBJ010115574">
    <property type="protein sequence ID" value="CAF4651846.1"/>
    <property type="molecule type" value="Genomic_DNA"/>
</dbReference>
<name>A0A8S3BQK2_9BILA</name>
<dbReference type="AlphaFoldDB" id="A0A8S3BQK2"/>
<accession>A0A8S3BQK2</accession>
<proteinExistence type="predicted"/>